<comment type="caution">
    <text evidence="2">The sequence shown here is derived from an EMBL/GenBank/DDBJ whole genome shotgun (WGS) entry which is preliminary data.</text>
</comment>
<keyword evidence="3" id="KW-1185">Reference proteome</keyword>
<evidence type="ECO:0000313" key="3">
    <source>
        <dbReference type="Proteomes" id="UP001218188"/>
    </source>
</evidence>
<dbReference type="Proteomes" id="UP001218188">
    <property type="component" value="Unassembled WGS sequence"/>
</dbReference>
<feature type="region of interest" description="Disordered" evidence="1">
    <location>
        <begin position="1"/>
        <end position="20"/>
    </location>
</feature>
<name>A0AAD6T3B7_9AGAR</name>
<gene>
    <name evidence="2" type="ORF">C8F04DRAFT_389856</name>
</gene>
<accession>A0AAD6T3B7</accession>
<sequence length="205" mass="22697">MSQYYAPQLTEPAPTYHQGSNPNQPSGYYPIIQPGPQSSPAVVYVTQIPLQPQYQPQPQPDLEAQIPMEEATGESKTSQFCCAFFDCFCATLTFTLGAIAAVLNCLYLCMRCCSYSYGCSLSVRKATGVRICTKWLNLSSVTSLNVIGAFEDVPIGLMTLLQTRRLKSSQEDDLTPDMSDVRSLPANRLGYMRIFRMENGTDTQS</sequence>
<dbReference type="AlphaFoldDB" id="A0AAD6T3B7"/>
<dbReference type="EMBL" id="JARJCM010000034">
    <property type="protein sequence ID" value="KAJ7038051.1"/>
    <property type="molecule type" value="Genomic_DNA"/>
</dbReference>
<evidence type="ECO:0000256" key="1">
    <source>
        <dbReference type="SAM" id="MobiDB-lite"/>
    </source>
</evidence>
<evidence type="ECO:0000313" key="2">
    <source>
        <dbReference type="EMBL" id="KAJ7038051.1"/>
    </source>
</evidence>
<proteinExistence type="predicted"/>
<reference evidence="2" key="1">
    <citation type="submission" date="2023-03" db="EMBL/GenBank/DDBJ databases">
        <title>Massive genome expansion in bonnet fungi (Mycena s.s.) driven by repeated elements and novel gene families across ecological guilds.</title>
        <authorList>
            <consortium name="Lawrence Berkeley National Laboratory"/>
            <person name="Harder C.B."/>
            <person name="Miyauchi S."/>
            <person name="Viragh M."/>
            <person name="Kuo A."/>
            <person name="Thoen E."/>
            <person name="Andreopoulos B."/>
            <person name="Lu D."/>
            <person name="Skrede I."/>
            <person name="Drula E."/>
            <person name="Henrissat B."/>
            <person name="Morin E."/>
            <person name="Kohler A."/>
            <person name="Barry K."/>
            <person name="LaButti K."/>
            <person name="Morin E."/>
            <person name="Salamov A."/>
            <person name="Lipzen A."/>
            <person name="Mereny Z."/>
            <person name="Hegedus B."/>
            <person name="Baldrian P."/>
            <person name="Stursova M."/>
            <person name="Weitz H."/>
            <person name="Taylor A."/>
            <person name="Grigoriev I.V."/>
            <person name="Nagy L.G."/>
            <person name="Martin F."/>
            <person name="Kauserud H."/>
        </authorList>
    </citation>
    <scope>NUCLEOTIDE SEQUENCE</scope>
    <source>
        <strain evidence="2">CBHHK200</strain>
    </source>
</reference>
<organism evidence="2 3">
    <name type="scientific">Mycena alexandri</name>
    <dbReference type="NCBI Taxonomy" id="1745969"/>
    <lineage>
        <taxon>Eukaryota</taxon>
        <taxon>Fungi</taxon>
        <taxon>Dikarya</taxon>
        <taxon>Basidiomycota</taxon>
        <taxon>Agaricomycotina</taxon>
        <taxon>Agaricomycetes</taxon>
        <taxon>Agaricomycetidae</taxon>
        <taxon>Agaricales</taxon>
        <taxon>Marasmiineae</taxon>
        <taxon>Mycenaceae</taxon>
        <taxon>Mycena</taxon>
    </lineage>
</organism>
<protein>
    <submittedName>
        <fullName evidence="2">Uncharacterized protein</fullName>
    </submittedName>
</protein>